<dbReference type="PROSITE" id="PS00211">
    <property type="entry name" value="ABC_TRANSPORTER_1"/>
    <property type="match status" value="2"/>
</dbReference>
<dbReference type="EMBL" id="FOWD01000004">
    <property type="protein sequence ID" value="SFN92877.1"/>
    <property type="molecule type" value="Genomic_DNA"/>
</dbReference>
<protein>
    <submittedName>
        <fullName evidence="12">Energy-coupling factor transport system ATP-binding protein</fullName>
    </submittedName>
</protein>
<dbReference type="AlphaFoldDB" id="A0A1I5D150"/>
<keyword evidence="7 12" id="KW-0067">ATP-binding</keyword>
<evidence type="ECO:0000313" key="13">
    <source>
        <dbReference type="Proteomes" id="UP000198806"/>
    </source>
</evidence>
<dbReference type="SMART" id="SM00382">
    <property type="entry name" value="AAA"/>
    <property type="match status" value="2"/>
</dbReference>
<dbReference type="PROSITE" id="PS50893">
    <property type="entry name" value="ABC_TRANSPORTER_2"/>
    <property type="match status" value="2"/>
</dbReference>
<evidence type="ECO:0000256" key="7">
    <source>
        <dbReference type="ARBA" id="ARBA00022840"/>
    </source>
</evidence>
<proteinExistence type="inferred from homology"/>
<keyword evidence="4" id="KW-1003">Cell membrane</keyword>
<evidence type="ECO:0000256" key="5">
    <source>
        <dbReference type="ARBA" id="ARBA00022737"/>
    </source>
</evidence>
<keyword evidence="8" id="KW-1278">Translocase</keyword>
<keyword evidence="5" id="KW-0677">Repeat</keyword>
<evidence type="ECO:0000256" key="6">
    <source>
        <dbReference type="ARBA" id="ARBA00022741"/>
    </source>
</evidence>
<evidence type="ECO:0000313" key="12">
    <source>
        <dbReference type="EMBL" id="SFN92877.1"/>
    </source>
</evidence>
<dbReference type="STRING" id="1527.SAMN04489757_104174"/>
<name>A0A1I5D150_9FIRM</name>
<dbReference type="PANTHER" id="PTHR43553">
    <property type="entry name" value="HEAVY METAL TRANSPORTER"/>
    <property type="match status" value="1"/>
</dbReference>
<dbReference type="GO" id="GO:0016887">
    <property type="term" value="F:ATP hydrolysis activity"/>
    <property type="evidence" value="ECO:0007669"/>
    <property type="project" value="InterPro"/>
</dbReference>
<accession>A0A1I5D150</accession>
<evidence type="ECO:0000256" key="4">
    <source>
        <dbReference type="ARBA" id="ARBA00022475"/>
    </source>
</evidence>
<dbReference type="SUPFAM" id="SSF52540">
    <property type="entry name" value="P-loop containing nucleoside triphosphate hydrolases"/>
    <property type="match status" value="2"/>
</dbReference>
<dbReference type="InterPro" id="IPR027417">
    <property type="entry name" value="P-loop_NTPase"/>
</dbReference>
<evidence type="ECO:0000259" key="11">
    <source>
        <dbReference type="PROSITE" id="PS50893"/>
    </source>
</evidence>
<evidence type="ECO:0000256" key="8">
    <source>
        <dbReference type="ARBA" id="ARBA00022967"/>
    </source>
</evidence>
<dbReference type="Proteomes" id="UP000198806">
    <property type="component" value="Unassembled WGS sequence"/>
</dbReference>
<comment type="function">
    <text evidence="10">Probably part of an ABC transporter complex. Responsible for energy coupling to the transport system.</text>
</comment>
<dbReference type="InterPro" id="IPR015856">
    <property type="entry name" value="ABC_transpr_CbiO/EcfA_su"/>
</dbReference>
<evidence type="ECO:0000256" key="3">
    <source>
        <dbReference type="ARBA" id="ARBA00022448"/>
    </source>
</evidence>
<keyword evidence="3" id="KW-0813">Transport</keyword>
<comment type="subcellular location">
    <subcellularLocation>
        <location evidence="1">Cell membrane</location>
        <topology evidence="1">Peripheral membrane protein</topology>
    </subcellularLocation>
</comment>
<reference evidence="12 13" key="1">
    <citation type="submission" date="2016-10" db="EMBL/GenBank/DDBJ databases">
        <authorList>
            <person name="de Groot N.N."/>
        </authorList>
    </citation>
    <scope>NUCLEOTIDE SEQUENCE [LARGE SCALE GENOMIC DNA]</scope>
    <source>
        <strain evidence="12 13">DSM 1283</strain>
    </source>
</reference>
<comment type="similarity">
    <text evidence="2">Belongs to the ABC transporter superfamily.</text>
</comment>
<gene>
    <name evidence="12" type="ORF">SAMN04489757_104174</name>
</gene>
<evidence type="ECO:0000256" key="2">
    <source>
        <dbReference type="ARBA" id="ARBA00005417"/>
    </source>
</evidence>
<dbReference type="InterPro" id="IPR017871">
    <property type="entry name" value="ABC_transporter-like_CS"/>
</dbReference>
<organism evidence="12 13">
    <name type="scientific">Anaerocolumna aminovalerica</name>
    <dbReference type="NCBI Taxonomy" id="1527"/>
    <lineage>
        <taxon>Bacteria</taxon>
        <taxon>Bacillati</taxon>
        <taxon>Bacillota</taxon>
        <taxon>Clostridia</taxon>
        <taxon>Lachnospirales</taxon>
        <taxon>Lachnospiraceae</taxon>
        <taxon>Anaerocolumna</taxon>
    </lineage>
</organism>
<dbReference type="CDD" id="cd03225">
    <property type="entry name" value="ABC_cobalt_CbiO_domain1"/>
    <property type="match status" value="1"/>
</dbReference>
<dbReference type="InterPro" id="IPR050095">
    <property type="entry name" value="ECF_ABC_transporter_ATP-bd"/>
</dbReference>
<dbReference type="GO" id="GO:0005524">
    <property type="term" value="F:ATP binding"/>
    <property type="evidence" value="ECO:0007669"/>
    <property type="project" value="UniProtKB-KW"/>
</dbReference>
<dbReference type="InterPro" id="IPR003593">
    <property type="entry name" value="AAA+_ATPase"/>
</dbReference>
<keyword evidence="9" id="KW-0472">Membrane</keyword>
<evidence type="ECO:0000256" key="1">
    <source>
        <dbReference type="ARBA" id="ARBA00004202"/>
    </source>
</evidence>
<evidence type="ECO:0000256" key="10">
    <source>
        <dbReference type="ARBA" id="ARBA00025157"/>
    </source>
</evidence>
<dbReference type="InterPro" id="IPR003439">
    <property type="entry name" value="ABC_transporter-like_ATP-bd"/>
</dbReference>
<sequence length="501" mass="56672">MEKNMEYPVLKMEHFCFTYAGSESPSLSDVTLTIKQGEFVLLTGKSGCGKTTFTRCLNGLIPDFFEGNLYGNCCVWGMDIKNHEAGDYSQFIGSVFQDPRSQFFTLHVKTEIPFTSENLGVPREQIQKGCQEAVNVLEIKHLLSKSIFHLSSGEKQKVAVASAYAAGVHVFVLDEPSANLDEEGTKQLFEVLKKLKEQGHTIIISEHKIHYLKELVDRIILVQDGKIKEDMTGKEFSLKPSQWFFENGLRQIDLSAIMPTLPYKDCFQNAIQIRAEDISFYYDKKISLWKNVSFEAGSGDIVGVIGKNGAGKSTLFRVLMGLEKSKSGKIYINQKYAAKGRRKKHSFYVMQDVDYQLFAPSVLEEMLLGTSKTEEEKKKALHLLEYFGLNPYVSTHPSELSGGQKQRLSIALAYMSNADFLYLDEPTSGLDGQNMLLVRDAICDLAKKGCCIFVITHDYEFAAQTFRSLLIFKQREQVVRVPPEQYDPKSLYQIFQINKGE</sequence>
<dbReference type="GO" id="GO:0042626">
    <property type="term" value="F:ATPase-coupled transmembrane transporter activity"/>
    <property type="evidence" value="ECO:0007669"/>
    <property type="project" value="TreeGrafter"/>
</dbReference>
<dbReference type="GO" id="GO:0043190">
    <property type="term" value="C:ATP-binding cassette (ABC) transporter complex"/>
    <property type="evidence" value="ECO:0007669"/>
    <property type="project" value="TreeGrafter"/>
</dbReference>
<keyword evidence="6" id="KW-0547">Nucleotide-binding</keyword>
<dbReference type="RefSeq" id="WP_207650126.1">
    <property type="nucleotide sequence ID" value="NZ_BAABFM010000079.1"/>
</dbReference>
<keyword evidence="13" id="KW-1185">Reference proteome</keyword>
<dbReference type="Gene3D" id="3.40.50.300">
    <property type="entry name" value="P-loop containing nucleotide triphosphate hydrolases"/>
    <property type="match status" value="2"/>
</dbReference>
<evidence type="ECO:0000256" key="9">
    <source>
        <dbReference type="ARBA" id="ARBA00023136"/>
    </source>
</evidence>
<dbReference type="PANTHER" id="PTHR43553:SF23">
    <property type="entry name" value="ABC TRANSPORTER ATP-BINDING COMPONENT"/>
    <property type="match status" value="1"/>
</dbReference>
<feature type="domain" description="ABC transporter" evidence="11">
    <location>
        <begin position="10"/>
        <end position="249"/>
    </location>
</feature>
<dbReference type="Pfam" id="PF00005">
    <property type="entry name" value="ABC_tran"/>
    <property type="match status" value="2"/>
</dbReference>
<feature type="domain" description="ABC transporter" evidence="11">
    <location>
        <begin position="273"/>
        <end position="499"/>
    </location>
</feature>